<evidence type="ECO:0000313" key="3">
    <source>
        <dbReference type="EMBL" id="TLD72662.1"/>
    </source>
</evidence>
<accession>A0A5R8KK38</accession>
<feature type="chain" id="PRO_5024389697" evidence="1">
    <location>
        <begin position="21"/>
        <end position="313"/>
    </location>
</feature>
<feature type="domain" description="Ice-binding protein C-terminal" evidence="2">
    <location>
        <begin position="289"/>
        <end position="312"/>
    </location>
</feature>
<dbReference type="EMBL" id="VAUV01000001">
    <property type="protein sequence ID" value="TLD72662.1"/>
    <property type="molecule type" value="Genomic_DNA"/>
</dbReference>
<reference evidence="3 4" key="1">
    <citation type="submission" date="2019-05" db="EMBL/GenBank/DDBJ databases">
        <title>Verrucobacter flavum gen. nov., sp. nov. a new member of the family Verrucomicrobiaceae.</title>
        <authorList>
            <person name="Szuroczki S."/>
            <person name="Abbaszade G."/>
            <person name="Szabo A."/>
            <person name="Felfoldi T."/>
            <person name="Schumann P."/>
            <person name="Boka K."/>
            <person name="Keki Z."/>
            <person name="Toumi M."/>
            <person name="Toth E."/>
        </authorList>
    </citation>
    <scope>NUCLEOTIDE SEQUENCE [LARGE SCALE GENOMIC DNA]</scope>
    <source>
        <strain evidence="3 4">MG-N-17</strain>
    </source>
</reference>
<gene>
    <name evidence="3" type="ORF">FEM03_00890</name>
</gene>
<organism evidence="3 4">
    <name type="scientific">Phragmitibacter flavus</name>
    <dbReference type="NCBI Taxonomy" id="2576071"/>
    <lineage>
        <taxon>Bacteria</taxon>
        <taxon>Pseudomonadati</taxon>
        <taxon>Verrucomicrobiota</taxon>
        <taxon>Verrucomicrobiia</taxon>
        <taxon>Verrucomicrobiales</taxon>
        <taxon>Verrucomicrobiaceae</taxon>
        <taxon>Phragmitibacter</taxon>
    </lineage>
</organism>
<name>A0A5R8KK38_9BACT</name>
<protein>
    <submittedName>
        <fullName evidence="3">PEP-CTERM sorting domain-containing protein</fullName>
    </submittedName>
</protein>
<keyword evidence="4" id="KW-1185">Reference proteome</keyword>
<keyword evidence="1" id="KW-0732">Signal</keyword>
<dbReference type="InterPro" id="IPR013424">
    <property type="entry name" value="Ice-binding_C"/>
</dbReference>
<dbReference type="NCBIfam" id="TIGR02595">
    <property type="entry name" value="PEP_CTERM"/>
    <property type="match status" value="1"/>
</dbReference>
<comment type="caution">
    <text evidence="3">The sequence shown here is derived from an EMBL/GenBank/DDBJ whole genome shotgun (WGS) entry which is preliminary data.</text>
</comment>
<evidence type="ECO:0000256" key="1">
    <source>
        <dbReference type="SAM" id="SignalP"/>
    </source>
</evidence>
<dbReference type="Proteomes" id="UP000306196">
    <property type="component" value="Unassembled WGS sequence"/>
</dbReference>
<dbReference type="AlphaFoldDB" id="A0A5R8KK38"/>
<sequence>MRFNTILAVSCLTLSFSFFATNLKGQALGLEAASYDFFLFNGPASSPNDSNTTYADFVSEMSFDGLMGFGRNSWIYADSDFEIDGELRRHTSLYKPNEFNPAYQPGHVTTSNAATNAELDLVNSQLITYINQLTALSSTQSFGNRTTALTYNTTSHLSVLDFTGITMSGVNDKITINGRTGVNNGLSDTVIIRVNGDALWEDGAPVILNNIDRRNVIWLSMGDNDFDLHKNDFAIFEGVIINRKSTTGSADWTTIIGDVDFRGQVYASHIKLGSGVVFEGSSIFGPPPPVPEPSSALLVLTAGMGLFFFRRRR</sequence>
<evidence type="ECO:0000259" key="2">
    <source>
        <dbReference type="Pfam" id="PF07589"/>
    </source>
</evidence>
<feature type="signal peptide" evidence="1">
    <location>
        <begin position="1"/>
        <end position="20"/>
    </location>
</feature>
<evidence type="ECO:0000313" key="4">
    <source>
        <dbReference type="Proteomes" id="UP000306196"/>
    </source>
</evidence>
<dbReference type="RefSeq" id="WP_138084285.1">
    <property type="nucleotide sequence ID" value="NZ_VAUV01000001.1"/>
</dbReference>
<dbReference type="Pfam" id="PF07589">
    <property type="entry name" value="PEP-CTERM"/>
    <property type="match status" value="1"/>
</dbReference>
<proteinExistence type="predicted"/>